<comment type="caution">
    <text evidence="3">The sequence shown here is derived from an EMBL/GenBank/DDBJ whole genome shotgun (WGS) entry which is preliminary data.</text>
</comment>
<dbReference type="Proteomes" id="UP000187203">
    <property type="component" value="Unassembled WGS sequence"/>
</dbReference>
<accession>A0A1R3GYL4</accession>
<gene>
    <name evidence="3" type="ORF">COLO4_32670</name>
</gene>
<organism evidence="3 4">
    <name type="scientific">Corchorus olitorius</name>
    <dbReference type="NCBI Taxonomy" id="93759"/>
    <lineage>
        <taxon>Eukaryota</taxon>
        <taxon>Viridiplantae</taxon>
        <taxon>Streptophyta</taxon>
        <taxon>Embryophyta</taxon>
        <taxon>Tracheophyta</taxon>
        <taxon>Spermatophyta</taxon>
        <taxon>Magnoliopsida</taxon>
        <taxon>eudicotyledons</taxon>
        <taxon>Gunneridae</taxon>
        <taxon>Pentapetalae</taxon>
        <taxon>rosids</taxon>
        <taxon>malvids</taxon>
        <taxon>Malvales</taxon>
        <taxon>Malvaceae</taxon>
        <taxon>Grewioideae</taxon>
        <taxon>Apeibeae</taxon>
        <taxon>Corchorus</taxon>
    </lineage>
</organism>
<evidence type="ECO:0000256" key="1">
    <source>
        <dbReference type="ARBA" id="ARBA00022679"/>
    </source>
</evidence>
<dbReference type="GO" id="GO:0016747">
    <property type="term" value="F:acyltransferase activity, transferring groups other than amino-acyl groups"/>
    <property type="evidence" value="ECO:0007669"/>
    <property type="project" value="UniProtKB-ARBA"/>
</dbReference>
<reference evidence="4" key="1">
    <citation type="submission" date="2013-09" db="EMBL/GenBank/DDBJ databases">
        <title>Corchorus olitorius genome sequencing.</title>
        <authorList>
            <person name="Alam M."/>
            <person name="Haque M.S."/>
            <person name="Islam M.S."/>
            <person name="Emdad E.M."/>
            <person name="Islam M.M."/>
            <person name="Ahmed B."/>
            <person name="Halim A."/>
            <person name="Hossen Q.M.M."/>
            <person name="Hossain M.Z."/>
            <person name="Ahmed R."/>
            <person name="Khan M.M."/>
            <person name="Islam R."/>
            <person name="Rashid M.M."/>
            <person name="Khan S.A."/>
            <person name="Rahman M.S."/>
            <person name="Alam M."/>
            <person name="Yahiya A.S."/>
            <person name="Khan M.S."/>
            <person name="Azam M.S."/>
            <person name="Haque T."/>
            <person name="Lashkar M.Z.H."/>
            <person name="Akhand A.I."/>
            <person name="Morshed G."/>
            <person name="Roy S."/>
            <person name="Uddin K.S."/>
            <person name="Rabeya T."/>
            <person name="Hossain A.S."/>
            <person name="Chowdhury A."/>
            <person name="Snigdha A.R."/>
            <person name="Mortoza M.S."/>
            <person name="Matin S.A."/>
            <person name="Hoque S.M.E."/>
            <person name="Islam M.K."/>
            <person name="Roy D.K."/>
            <person name="Haider R."/>
            <person name="Moosa M.M."/>
            <person name="Elias S.M."/>
            <person name="Hasan A.M."/>
            <person name="Jahan S."/>
            <person name="Shafiuddin M."/>
            <person name="Mahmood N."/>
            <person name="Shommy N.S."/>
        </authorList>
    </citation>
    <scope>NUCLEOTIDE SEQUENCE [LARGE SCALE GENOMIC DNA]</scope>
    <source>
        <strain evidence="4">cv. O-4</strain>
    </source>
</reference>
<protein>
    <submittedName>
        <fullName evidence="3">Transferase</fullName>
    </submittedName>
</protein>
<sequence length="475" mass="52663">MTNSKSSVKIVEVSRVKPSSHAKELCLPLTYFDTFALKVPPIQLVHFYKLPSYSTSDFFYLAILPKLKQSLSLALLHYLPLAGNIHWPSNAPKPFLLYSPNSNDGVSVTVAESSNGDFDRLIANHEIHESSNDFYALVPDQLMTCDDIAAILSLQITLFLPHQGFSIGYMAHHTVLDGVSMIMFNNAWAYLCKQINSSSSLPPELTPFYDRNCIKDPSGLDLIYLNNWIAKTNTKSLKNWQKPNPDSLARATFELTRQDIKKLRENVLLLSNKSDKGKQQVLHLSSFVISYAYAATCLVKVKGEKCRRKVGLAIPINCRKRVDPPLPATYLGNCGATHVGFGDATKFMDENGVVFAAELLSDMVKSLDHQVLLRGTEAETKLLNLFSISQDSQVELISAGGYPNFGSNGSDFGWGNRNKAELLLSKAGDICLFGSNDRSGRVEINLALKKHEMDTFATLFINGLRPAVPRLTPKL</sequence>
<name>A0A1R3GYL4_9ROSI</name>
<dbReference type="STRING" id="93759.A0A1R3GYL4"/>
<dbReference type="InterPro" id="IPR051504">
    <property type="entry name" value="Plant_metabolite_acyltrans"/>
</dbReference>
<dbReference type="Gene3D" id="3.30.559.10">
    <property type="entry name" value="Chloramphenicol acetyltransferase-like domain"/>
    <property type="match status" value="2"/>
</dbReference>
<keyword evidence="4" id="KW-1185">Reference proteome</keyword>
<evidence type="ECO:0000313" key="3">
    <source>
        <dbReference type="EMBL" id="OMO63205.1"/>
    </source>
</evidence>
<dbReference type="InterPro" id="IPR023213">
    <property type="entry name" value="CAT-like_dom_sf"/>
</dbReference>
<dbReference type="OrthoDB" id="1862401at2759"/>
<dbReference type="EMBL" id="AWUE01021141">
    <property type="protein sequence ID" value="OMO63205.1"/>
    <property type="molecule type" value="Genomic_DNA"/>
</dbReference>
<keyword evidence="1 3" id="KW-0808">Transferase</keyword>
<dbReference type="AlphaFoldDB" id="A0A1R3GYL4"/>
<evidence type="ECO:0000313" key="4">
    <source>
        <dbReference type="Proteomes" id="UP000187203"/>
    </source>
</evidence>
<dbReference type="Pfam" id="PF02458">
    <property type="entry name" value="Transferase"/>
    <property type="match status" value="1"/>
</dbReference>
<proteinExistence type="predicted"/>
<keyword evidence="2" id="KW-0012">Acyltransferase</keyword>
<evidence type="ECO:0000256" key="2">
    <source>
        <dbReference type="ARBA" id="ARBA00023315"/>
    </source>
</evidence>
<dbReference type="PANTHER" id="PTHR31625">
    <property type="match status" value="1"/>
</dbReference>